<dbReference type="InterPro" id="IPR027417">
    <property type="entry name" value="P-loop_NTPase"/>
</dbReference>
<feature type="region of interest" description="Disordered" evidence="12">
    <location>
        <begin position="860"/>
        <end position="886"/>
    </location>
</feature>
<protein>
    <recommendedName>
        <fullName evidence="9">DNA 3'-5' helicase</fullName>
        <ecNumber evidence="9">5.6.2.4</ecNumber>
    </recommendedName>
</protein>
<feature type="region of interest" description="Disordered" evidence="12">
    <location>
        <begin position="768"/>
        <end position="797"/>
    </location>
</feature>
<dbReference type="GO" id="GO:0005634">
    <property type="term" value="C:nucleus"/>
    <property type="evidence" value="ECO:0007669"/>
    <property type="project" value="TreeGrafter"/>
</dbReference>
<dbReference type="SUPFAM" id="SSF52540">
    <property type="entry name" value="P-loop containing nucleoside triphosphate hydrolases"/>
    <property type="match status" value="1"/>
</dbReference>
<keyword evidence="16" id="KW-1185">Reference proteome</keyword>
<evidence type="ECO:0000256" key="11">
    <source>
        <dbReference type="PROSITE-ProRule" id="PRU00560"/>
    </source>
</evidence>
<feature type="domain" description="UvrD-like helicase ATP-binding" evidence="13">
    <location>
        <begin position="6"/>
        <end position="291"/>
    </location>
</feature>
<evidence type="ECO:0000256" key="1">
    <source>
        <dbReference type="ARBA" id="ARBA00009922"/>
    </source>
</evidence>
<proteinExistence type="inferred from homology"/>
<dbReference type="Pfam" id="PF13361">
    <property type="entry name" value="UvrD_C"/>
    <property type="match status" value="1"/>
</dbReference>
<dbReference type="Gene3D" id="1.10.486.10">
    <property type="entry name" value="PCRA, domain 4"/>
    <property type="match status" value="1"/>
</dbReference>
<feature type="compositionally biased region" description="Low complexity" evidence="12">
    <location>
        <begin position="827"/>
        <end position="836"/>
    </location>
</feature>
<gene>
    <name evidence="15" type="ORF">BCR43DRAFT_488431</name>
</gene>
<dbReference type="InterPro" id="IPR014017">
    <property type="entry name" value="DNA_helicase_UvrD-like_C"/>
</dbReference>
<organism evidence="15 16">
    <name type="scientific">Syncephalastrum racemosum</name>
    <name type="common">Filamentous fungus</name>
    <dbReference type="NCBI Taxonomy" id="13706"/>
    <lineage>
        <taxon>Eukaryota</taxon>
        <taxon>Fungi</taxon>
        <taxon>Fungi incertae sedis</taxon>
        <taxon>Mucoromycota</taxon>
        <taxon>Mucoromycotina</taxon>
        <taxon>Mucoromycetes</taxon>
        <taxon>Mucorales</taxon>
        <taxon>Syncephalastraceae</taxon>
        <taxon>Syncephalastrum</taxon>
    </lineage>
</organism>
<keyword evidence="4 11" id="KW-0347">Helicase</keyword>
<keyword evidence="3 11" id="KW-0378">Hydrolase</keyword>
<dbReference type="InParanoid" id="A0A1X2HIR3"/>
<evidence type="ECO:0000313" key="16">
    <source>
        <dbReference type="Proteomes" id="UP000242180"/>
    </source>
</evidence>
<comment type="similarity">
    <text evidence="1">Belongs to the helicase family. UvrD subfamily.</text>
</comment>
<evidence type="ECO:0000256" key="5">
    <source>
        <dbReference type="ARBA" id="ARBA00022840"/>
    </source>
</evidence>
<keyword evidence="2 11" id="KW-0547">Nucleotide-binding</keyword>
<feature type="compositionally biased region" description="Polar residues" evidence="12">
    <location>
        <begin position="575"/>
        <end position="584"/>
    </location>
</feature>
<dbReference type="CDD" id="cd17932">
    <property type="entry name" value="DEXQc_UvrD"/>
    <property type="match status" value="1"/>
</dbReference>
<evidence type="ECO:0000259" key="13">
    <source>
        <dbReference type="PROSITE" id="PS51198"/>
    </source>
</evidence>
<dbReference type="FunCoup" id="A0A1X2HIR3">
    <property type="interactions" value="326"/>
</dbReference>
<dbReference type="GO" id="GO:0003677">
    <property type="term" value="F:DNA binding"/>
    <property type="evidence" value="ECO:0007669"/>
    <property type="project" value="UniProtKB-KW"/>
</dbReference>
<dbReference type="EMBL" id="MCGN01000003">
    <property type="protein sequence ID" value="ORY98929.1"/>
    <property type="molecule type" value="Genomic_DNA"/>
</dbReference>
<dbReference type="OrthoDB" id="1470711at2759"/>
<dbReference type="AlphaFoldDB" id="A0A1X2HIR3"/>
<evidence type="ECO:0000256" key="4">
    <source>
        <dbReference type="ARBA" id="ARBA00022806"/>
    </source>
</evidence>
<dbReference type="PROSITE" id="PS51217">
    <property type="entry name" value="UVRD_HELICASE_CTER"/>
    <property type="match status" value="1"/>
</dbReference>
<dbReference type="Pfam" id="PF00580">
    <property type="entry name" value="UvrD-helicase"/>
    <property type="match status" value="1"/>
</dbReference>
<dbReference type="PANTHER" id="PTHR11070:SF2">
    <property type="entry name" value="ATP-DEPENDENT DNA HELICASE SRS2"/>
    <property type="match status" value="1"/>
</dbReference>
<dbReference type="STRING" id="13706.A0A1X2HIR3"/>
<evidence type="ECO:0000256" key="6">
    <source>
        <dbReference type="ARBA" id="ARBA00023125"/>
    </source>
</evidence>
<keyword evidence="6" id="KW-0238">DNA-binding</keyword>
<name>A0A1X2HIR3_SYNRA</name>
<comment type="caution">
    <text evidence="15">The sequence shown here is derived from an EMBL/GenBank/DDBJ whole genome shotgun (WGS) entry which is preliminary data.</text>
</comment>
<dbReference type="GO" id="GO:0005524">
    <property type="term" value="F:ATP binding"/>
    <property type="evidence" value="ECO:0007669"/>
    <property type="project" value="UniProtKB-UniRule"/>
</dbReference>
<feature type="region of interest" description="Disordered" evidence="12">
    <location>
        <begin position="564"/>
        <end position="588"/>
    </location>
</feature>
<sequence>MEDYLGKLNAVQHKAVTNEAQYLQILAGPGSGKTRVLTSRVAFAVKQLHHHPRRIVVVTFTNKAAREMRNRLEAKELLGTETSNALFMGTFHSICGRLLRRHAERIDLKKNFLIADTDMSKHLIKKLKVELKPHLSDFAISKLTPDAFYNEFSKHKNMGMKLEDYVEKYRDDFTKRDYIKMFVAYENRLKAENLVDFDNLLLFARDLLRTSPHVADFIQHVLVDEFQDTNAVQYDIVKLLTPGRKKYLTICGDPDQSIFGWRCAVKENFLKMQEDYPSCQVENLEQNYRSTKKILEGAFSVITQDKDRIEKALSTDNCTGVPTSLLRMASDMLEAQSIAEEINRIIKFSNGLITYDDIAILVRMNFLSRSLEQTFHAAGIPYAIVGGVQFFEREEIKDIIAYLRVIYNPNDTTAFERIINKPRRGIGEVTLDRIQRMSLRRDWDVVRVLEEVAQGNANLSLSGKVKRNIHEFLTMYHDVRQMMMDKEPISAMISHIVNAIDYKAFLNNTHDKGGESRWDNVGELITLAKQSFDKGQGPTRDDFSTSQPNGKAITAIIDEMFPDDLSDSSTEDGLSDLGSSQQPLKPTLPVQDHPLVAQAVDEYGEEEVDRVALFLEATSLEPSQGGDEDEEGNKSSKVTISTLHSAKGLEWPVVFIMGCEEGFIPHTKGDTNEEIRLLYVGMTRAQCFLYCTHAYERASWGNLEERQQSSFLKKMPEETFTKNTPQWNRKTRTWVAGMLGRNVEEPTKELKDDGQMVWLPEERTRGNYGPRSYAGRNDSRAMGSWRPGGSAKFQSKSATLAKPVKMSTEQAMASPYASFGSASQLLGSSLSSSGASMPKKKTSESSELYSYAYVKTDPDAATLHSQMHKHAKRSSTPLPRQTKKKK</sequence>
<dbReference type="PANTHER" id="PTHR11070">
    <property type="entry name" value="UVRD / RECB / PCRA DNA HELICASE FAMILY MEMBER"/>
    <property type="match status" value="1"/>
</dbReference>
<feature type="region of interest" description="Disordered" evidence="12">
    <location>
        <begin position="827"/>
        <end position="848"/>
    </location>
</feature>
<comment type="catalytic activity">
    <reaction evidence="10">
        <text>ATP + H2O = ADP + phosphate + H(+)</text>
        <dbReference type="Rhea" id="RHEA:13065"/>
        <dbReference type="ChEBI" id="CHEBI:15377"/>
        <dbReference type="ChEBI" id="CHEBI:15378"/>
        <dbReference type="ChEBI" id="CHEBI:30616"/>
        <dbReference type="ChEBI" id="CHEBI:43474"/>
        <dbReference type="ChEBI" id="CHEBI:456216"/>
        <dbReference type="EC" id="5.6.2.4"/>
    </reaction>
</comment>
<dbReference type="Gene3D" id="1.10.10.160">
    <property type="match status" value="1"/>
</dbReference>
<dbReference type="CDD" id="cd18807">
    <property type="entry name" value="SF1_C_UvrD"/>
    <property type="match status" value="1"/>
</dbReference>
<dbReference type="InterPro" id="IPR014016">
    <property type="entry name" value="UvrD-like_ATP-bd"/>
</dbReference>
<dbReference type="PROSITE" id="PS51198">
    <property type="entry name" value="UVRD_HELICASE_ATP_BIND"/>
    <property type="match status" value="1"/>
</dbReference>
<reference evidence="15 16" key="1">
    <citation type="submission" date="2016-07" db="EMBL/GenBank/DDBJ databases">
        <title>Pervasive Adenine N6-methylation of Active Genes in Fungi.</title>
        <authorList>
            <consortium name="DOE Joint Genome Institute"/>
            <person name="Mondo S.J."/>
            <person name="Dannebaum R.O."/>
            <person name="Kuo R.C."/>
            <person name="Labutti K."/>
            <person name="Haridas S."/>
            <person name="Kuo A."/>
            <person name="Salamov A."/>
            <person name="Ahrendt S.R."/>
            <person name="Lipzen A."/>
            <person name="Sullivan W."/>
            <person name="Andreopoulos W.B."/>
            <person name="Clum A."/>
            <person name="Lindquist E."/>
            <person name="Daum C."/>
            <person name="Ramamoorthy G.K."/>
            <person name="Gryganskyi A."/>
            <person name="Culley D."/>
            <person name="Magnuson J.K."/>
            <person name="James T.Y."/>
            <person name="O'Malley M.A."/>
            <person name="Stajich J.E."/>
            <person name="Spatafora J.W."/>
            <person name="Visel A."/>
            <person name="Grigoriev I.V."/>
        </authorList>
    </citation>
    <scope>NUCLEOTIDE SEQUENCE [LARGE SCALE GENOMIC DNA]</scope>
    <source>
        <strain evidence="15 16">NRRL 2496</strain>
    </source>
</reference>
<dbReference type="InterPro" id="IPR000212">
    <property type="entry name" value="DNA_helicase_UvrD/REP"/>
</dbReference>
<evidence type="ECO:0000256" key="7">
    <source>
        <dbReference type="ARBA" id="ARBA00023235"/>
    </source>
</evidence>
<keyword evidence="5 11" id="KW-0067">ATP-binding</keyword>
<feature type="binding site" evidence="11">
    <location>
        <begin position="27"/>
        <end position="34"/>
    </location>
    <ligand>
        <name>ATP</name>
        <dbReference type="ChEBI" id="CHEBI:30616"/>
    </ligand>
</feature>
<feature type="domain" description="UvrD-like helicase C-terminal" evidence="14">
    <location>
        <begin position="292"/>
        <end position="648"/>
    </location>
</feature>
<evidence type="ECO:0000256" key="8">
    <source>
        <dbReference type="ARBA" id="ARBA00034617"/>
    </source>
</evidence>
<comment type="catalytic activity">
    <reaction evidence="8">
        <text>Couples ATP hydrolysis with the unwinding of duplex DNA by translocating in the 3'-5' direction.</text>
        <dbReference type="EC" id="5.6.2.4"/>
    </reaction>
</comment>
<evidence type="ECO:0000256" key="9">
    <source>
        <dbReference type="ARBA" id="ARBA00034808"/>
    </source>
</evidence>
<dbReference type="GO" id="GO:0000725">
    <property type="term" value="P:recombinational repair"/>
    <property type="evidence" value="ECO:0007669"/>
    <property type="project" value="TreeGrafter"/>
</dbReference>
<dbReference type="Proteomes" id="UP000242180">
    <property type="component" value="Unassembled WGS sequence"/>
</dbReference>
<dbReference type="OMA" id="DYPDATT"/>
<keyword evidence="7" id="KW-0413">Isomerase</keyword>
<evidence type="ECO:0000259" key="14">
    <source>
        <dbReference type="PROSITE" id="PS51217"/>
    </source>
</evidence>
<dbReference type="EC" id="5.6.2.4" evidence="9"/>
<dbReference type="InterPro" id="IPR013986">
    <property type="entry name" value="DExx_box_DNA_helicase_dom_sf"/>
</dbReference>
<dbReference type="GO" id="GO:0016787">
    <property type="term" value="F:hydrolase activity"/>
    <property type="evidence" value="ECO:0007669"/>
    <property type="project" value="UniProtKB-UniRule"/>
</dbReference>
<evidence type="ECO:0000256" key="2">
    <source>
        <dbReference type="ARBA" id="ARBA00022741"/>
    </source>
</evidence>
<dbReference type="GO" id="GO:0043138">
    <property type="term" value="F:3'-5' DNA helicase activity"/>
    <property type="evidence" value="ECO:0007669"/>
    <property type="project" value="UniProtKB-EC"/>
</dbReference>
<accession>A0A1X2HIR3</accession>
<evidence type="ECO:0000256" key="3">
    <source>
        <dbReference type="ARBA" id="ARBA00022801"/>
    </source>
</evidence>
<dbReference type="Gene3D" id="3.40.50.300">
    <property type="entry name" value="P-loop containing nucleotide triphosphate hydrolases"/>
    <property type="match status" value="3"/>
</dbReference>
<evidence type="ECO:0000256" key="10">
    <source>
        <dbReference type="ARBA" id="ARBA00048988"/>
    </source>
</evidence>
<feature type="compositionally biased region" description="Acidic residues" evidence="12">
    <location>
        <begin position="564"/>
        <end position="574"/>
    </location>
</feature>
<evidence type="ECO:0000313" key="15">
    <source>
        <dbReference type="EMBL" id="ORY98929.1"/>
    </source>
</evidence>
<evidence type="ECO:0000256" key="12">
    <source>
        <dbReference type="SAM" id="MobiDB-lite"/>
    </source>
</evidence>